<keyword evidence="6" id="KW-1185">Reference proteome</keyword>
<evidence type="ECO:0000259" key="4">
    <source>
        <dbReference type="PROSITE" id="PS50977"/>
    </source>
</evidence>
<gene>
    <name evidence="5" type="ORF">GCM10011489_29330</name>
</gene>
<reference evidence="5" key="1">
    <citation type="journal article" date="2014" name="Int. J. Syst. Evol. Microbiol.">
        <title>Complete genome sequence of Corynebacterium casei LMG S-19264T (=DSM 44701T), isolated from a smear-ripened cheese.</title>
        <authorList>
            <consortium name="US DOE Joint Genome Institute (JGI-PGF)"/>
            <person name="Walter F."/>
            <person name="Albersmeier A."/>
            <person name="Kalinowski J."/>
            <person name="Ruckert C."/>
        </authorList>
    </citation>
    <scope>NUCLEOTIDE SEQUENCE</scope>
    <source>
        <strain evidence="5">CGMCC 1.12827</strain>
    </source>
</reference>
<keyword evidence="1 2" id="KW-0238">DNA-binding</keyword>
<protein>
    <submittedName>
        <fullName evidence="5">TetR family transcriptional regulator</fullName>
    </submittedName>
</protein>
<dbReference type="Pfam" id="PF00440">
    <property type="entry name" value="TetR_N"/>
    <property type="match status" value="1"/>
</dbReference>
<comment type="caution">
    <text evidence="5">The sequence shown here is derived from an EMBL/GenBank/DDBJ whole genome shotgun (WGS) entry which is preliminary data.</text>
</comment>
<dbReference type="InterPro" id="IPR001647">
    <property type="entry name" value="HTH_TetR"/>
</dbReference>
<dbReference type="Gene3D" id="1.10.357.10">
    <property type="entry name" value="Tetracycline Repressor, domain 2"/>
    <property type="match status" value="1"/>
</dbReference>
<evidence type="ECO:0000313" key="5">
    <source>
        <dbReference type="EMBL" id="GGB39834.1"/>
    </source>
</evidence>
<feature type="region of interest" description="Disordered" evidence="3">
    <location>
        <begin position="22"/>
        <end position="41"/>
    </location>
</feature>
<dbReference type="SUPFAM" id="SSF46689">
    <property type="entry name" value="Homeodomain-like"/>
    <property type="match status" value="1"/>
</dbReference>
<dbReference type="InterPro" id="IPR041678">
    <property type="entry name" value="TetR_C_16"/>
</dbReference>
<proteinExistence type="predicted"/>
<dbReference type="SUPFAM" id="SSF48498">
    <property type="entry name" value="Tetracyclin repressor-like, C-terminal domain"/>
    <property type="match status" value="1"/>
</dbReference>
<dbReference type="PRINTS" id="PR00455">
    <property type="entry name" value="HTHTETR"/>
</dbReference>
<dbReference type="AlphaFoldDB" id="A0A916TDY9"/>
<feature type="domain" description="HTH tetR-type" evidence="4">
    <location>
        <begin position="39"/>
        <end position="99"/>
    </location>
</feature>
<dbReference type="InterPro" id="IPR050109">
    <property type="entry name" value="HTH-type_TetR-like_transc_reg"/>
</dbReference>
<evidence type="ECO:0000256" key="3">
    <source>
        <dbReference type="SAM" id="MobiDB-lite"/>
    </source>
</evidence>
<dbReference type="InterPro" id="IPR009057">
    <property type="entry name" value="Homeodomain-like_sf"/>
</dbReference>
<feature type="DNA-binding region" description="H-T-H motif" evidence="2">
    <location>
        <begin position="62"/>
        <end position="81"/>
    </location>
</feature>
<organism evidence="5 6">
    <name type="scientific">Gordonia jinhuaensis</name>
    <dbReference type="NCBI Taxonomy" id="1517702"/>
    <lineage>
        <taxon>Bacteria</taxon>
        <taxon>Bacillati</taxon>
        <taxon>Actinomycetota</taxon>
        <taxon>Actinomycetes</taxon>
        <taxon>Mycobacteriales</taxon>
        <taxon>Gordoniaceae</taxon>
        <taxon>Gordonia</taxon>
    </lineage>
</organism>
<dbReference type="PANTHER" id="PTHR30055:SF235">
    <property type="entry name" value="TRANSCRIPTIONAL REGULATORY PROTEIN"/>
    <property type="match status" value="1"/>
</dbReference>
<name>A0A916TDY9_9ACTN</name>
<sequence>MEITPQSWSYLGSRGSVRLVNSDSSVVKKRPPGRPAGEGANREAILDAAKRLFADRGYDGASMRAIAAQAGVDPALIRHFFTDKEGLFAAVVPGRSELPQLLLAALAGDPDDVGERLAEVYLAAWEDSETEPILRAMVRTAFTSERGAGLLREIIATRIGAQIPPGHVASDEPMLRLALAGSHLLGVASARRVAGIEALADADRSRIVAIVAPAIQHYLTGELP</sequence>
<reference evidence="5" key="2">
    <citation type="submission" date="2020-09" db="EMBL/GenBank/DDBJ databases">
        <authorList>
            <person name="Sun Q."/>
            <person name="Zhou Y."/>
        </authorList>
    </citation>
    <scope>NUCLEOTIDE SEQUENCE</scope>
    <source>
        <strain evidence="5">CGMCC 1.12827</strain>
    </source>
</reference>
<evidence type="ECO:0000313" key="6">
    <source>
        <dbReference type="Proteomes" id="UP000621454"/>
    </source>
</evidence>
<dbReference type="PANTHER" id="PTHR30055">
    <property type="entry name" value="HTH-TYPE TRANSCRIPTIONAL REGULATOR RUTR"/>
    <property type="match status" value="1"/>
</dbReference>
<dbReference type="GO" id="GO:0003700">
    <property type="term" value="F:DNA-binding transcription factor activity"/>
    <property type="evidence" value="ECO:0007669"/>
    <property type="project" value="TreeGrafter"/>
</dbReference>
<dbReference type="Proteomes" id="UP000621454">
    <property type="component" value="Unassembled WGS sequence"/>
</dbReference>
<dbReference type="PROSITE" id="PS50977">
    <property type="entry name" value="HTH_TETR_2"/>
    <property type="match status" value="1"/>
</dbReference>
<evidence type="ECO:0000256" key="1">
    <source>
        <dbReference type="ARBA" id="ARBA00023125"/>
    </source>
</evidence>
<dbReference type="GO" id="GO:0000976">
    <property type="term" value="F:transcription cis-regulatory region binding"/>
    <property type="evidence" value="ECO:0007669"/>
    <property type="project" value="TreeGrafter"/>
</dbReference>
<accession>A0A916TDY9</accession>
<dbReference type="EMBL" id="BMGC01000024">
    <property type="protein sequence ID" value="GGB39834.1"/>
    <property type="molecule type" value="Genomic_DNA"/>
</dbReference>
<dbReference type="Gene3D" id="1.10.10.60">
    <property type="entry name" value="Homeodomain-like"/>
    <property type="match status" value="1"/>
</dbReference>
<evidence type="ECO:0000256" key="2">
    <source>
        <dbReference type="PROSITE-ProRule" id="PRU00335"/>
    </source>
</evidence>
<dbReference type="InterPro" id="IPR036271">
    <property type="entry name" value="Tet_transcr_reg_TetR-rel_C_sf"/>
</dbReference>
<dbReference type="Pfam" id="PF17920">
    <property type="entry name" value="TetR_C_16"/>
    <property type="match status" value="1"/>
</dbReference>